<dbReference type="InterPro" id="IPR029016">
    <property type="entry name" value="GAF-like_dom_sf"/>
</dbReference>
<dbReference type="InterPro" id="IPR036457">
    <property type="entry name" value="PPM-type-like_dom_sf"/>
</dbReference>
<dbReference type="PANTHER" id="PTHR43156:SF2">
    <property type="entry name" value="STAGE II SPORULATION PROTEIN E"/>
    <property type="match status" value="1"/>
</dbReference>
<dbReference type="SUPFAM" id="SSF81606">
    <property type="entry name" value="PP2C-like"/>
    <property type="match status" value="1"/>
</dbReference>
<dbReference type="PROSITE" id="PS51746">
    <property type="entry name" value="PPM_2"/>
    <property type="match status" value="1"/>
</dbReference>
<dbReference type="InterPro" id="IPR003018">
    <property type="entry name" value="GAF"/>
</dbReference>
<proteinExistence type="predicted"/>
<protein>
    <submittedName>
        <fullName evidence="3">GAF domain-containing protein</fullName>
    </submittedName>
</protein>
<dbReference type="InterPro" id="IPR052016">
    <property type="entry name" value="Bact_Sigma-Reg"/>
</dbReference>
<dbReference type="AlphaFoldDB" id="A0A369TCB8"/>
<reference evidence="3 4" key="1">
    <citation type="submission" date="2018-07" db="EMBL/GenBank/DDBJ databases">
        <title>Venubactetium sediminum gen. nov., sp. nov., isolated from a marine solar saltern.</title>
        <authorList>
            <person name="Wang S."/>
        </authorList>
    </citation>
    <scope>NUCLEOTIDE SEQUENCE [LARGE SCALE GENOMIC DNA]</scope>
    <source>
        <strain evidence="3 4">WD2A32</strain>
    </source>
</reference>
<evidence type="ECO:0000256" key="1">
    <source>
        <dbReference type="ARBA" id="ARBA00022801"/>
    </source>
</evidence>
<dbReference type="Pfam" id="PF07228">
    <property type="entry name" value="SpoIIE"/>
    <property type="match status" value="1"/>
</dbReference>
<dbReference type="GO" id="GO:0016791">
    <property type="term" value="F:phosphatase activity"/>
    <property type="evidence" value="ECO:0007669"/>
    <property type="project" value="TreeGrafter"/>
</dbReference>
<dbReference type="EMBL" id="QPMH01000024">
    <property type="protein sequence ID" value="RDD60556.1"/>
    <property type="molecule type" value="Genomic_DNA"/>
</dbReference>
<keyword evidence="4" id="KW-1185">Reference proteome</keyword>
<dbReference type="Pfam" id="PF13185">
    <property type="entry name" value="GAF_2"/>
    <property type="match status" value="1"/>
</dbReference>
<sequence>MSSSHTGHGATPGRAKLAAGPIARLAFQAREALSVDNGMTGRTATAVPADTIDHLALVAEMSRDFAESQDIDATLQRGLERIAHTLDAEAASLFVLEDGTLVCRGCYGPVDIAGLRLASDAGIVGRAVQTGHSQIVRDAAKDPDFADNVDEQTGLTTRSVLCAPLGVRDQLLGAIELINKRGGRLFDDRDRRLLEALAASAALALINARLAAEMVAREGLRREIELAASIQRSFLPADCPDDYPVHGINWPARQVSGDFYDIVARPDGRLWFNVGDVSGKGVNASLLMAKTASLFRYLAKTADDPAAVLASINRELNETATQGMFVTMTCGIYDPESGVARLANAGHEPALLYAADGREADVGECVRAHAPPLGILPELDFEHEEDAAGIVLKGRRLYLFTDGLTEARRPDGEPWGQDGIADLIRTVEGENLPPGERIRRIVEQVAPRGGAPADDLTLVMVQGPDA</sequence>
<dbReference type="Proteomes" id="UP000253941">
    <property type="component" value="Unassembled WGS sequence"/>
</dbReference>
<comment type="caution">
    <text evidence="3">The sequence shown here is derived from an EMBL/GenBank/DDBJ whole genome shotgun (WGS) entry which is preliminary data.</text>
</comment>
<dbReference type="PANTHER" id="PTHR43156">
    <property type="entry name" value="STAGE II SPORULATION PROTEIN E-RELATED"/>
    <property type="match status" value="1"/>
</dbReference>
<keyword evidence="1" id="KW-0378">Hydrolase</keyword>
<dbReference type="Gene3D" id="3.30.450.40">
    <property type="match status" value="1"/>
</dbReference>
<dbReference type="InterPro" id="IPR001932">
    <property type="entry name" value="PPM-type_phosphatase-like_dom"/>
</dbReference>
<gene>
    <name evidence="3" type="ORF">DRB17_17340</name>
</gene>
<accession>A0A369TCB8</accession>
<dbReference type="SMART" id="SM00065">
    <property type="entry name" value="GAF"/>
    <property type="match status" value="1"/>
</dbReference>
<feature type="domain" description="PPM-type phosphatase" evidence="2">
    <location>
        <begin position="242"/>
        <end position="463"/>
    </location>
</feature>
<name>A0A369TCB8_9PROT</name>
<dbReference type="SMART" id="SM00331">
    <property type="entry name" value="PP2C_SIG"/>
    <property type="match status" value="1"/>
</dbReference>
<evidence type="ECO:0000313" key="3">
    <source>
        <dbReference type="EMBL" id="RDD60556.1"/>
    </source>
</evidence>
<dbReference type="Gene3D" id="3.60.40.10">
    <property type="entry name" value="PPM-type phosphatase domain"/>
    <property type="match status" value="1"/>
</dbReference>
<dbReference type="SUPFAM" id="SSF55781">
    <property type="entry name" value="GAF domain-like"/>
    <property type="match status" value="1"/>
</dbReference>
<evidence type="ECO:0000313" key="4">
    <source>
        <dbReference type="Proteomes" id="UP000253941"/>
    </source>
</evidence>
<organism evidence="3 4">
    <name type="scientific">Ferruginivarius sediminum</name>
    <dbReference type="NCBI Taxonomy" id="2661937"/>
    <lineage>
        <taxon>Bacteria</taxon>
        <taxon>Pseudomonadati</taxon>
        <taxon>Pseudomonadota</taxon>
        <taxon>Alphaproteobacteria</taxon>
        <taxon>Rhodospirillales</taxon>
        <taxon>Rhodospirillaceae</taxon>
        <taxon>Ferruginivarius</taxon>
    </lineage>
</organism>
<evidence type="ECO:0000259" key="2">
    <source>
        <dbReference type="PROSITE" id="PS51746"/>
    </source>
</evidence>